<dbReference type="KEGG" id="aqu:100639152"/>
<dbReference type="PANTHER" id="PTHR14003">
    <property type="entry name" value="TRANSCRIPTIONAL REPRESSOR PROTEIN YY"/>
    <property type="match status" value="1"/>
</dbReference>
<feature type="compositionally biased region" description="Basic and acidic residues" evidence="6">
    <location>
        <begin position="607"/>
        <end position="616"/>
    </location>
</feature>
<sequence length="631" mass="67517">MSKQPPQIITSLPPQPHFFIAPSPVTAPGYALQLPPHVSTPHSSSLTSISPWPASLAPLRPQAPFNCPAEVYFAAQPCILPAISTKSDKTLTPTTTLLREDSHSPSVSNSIKAEEPLTNCKITTGGEEKRVSYPINALIDVPGSLNRGSRTSSLNSSLSSIRFGGSLSQLWATSLSSLSTKVNGMKSTGNLHAEASMPSLGNQYVALGGSLPELSLTSLTRLLPNSSATTGSTSSDGGTSSGGGGGLYTLIQSPLCVYPSQSHLATPFINANGSITFGSFLSSGSSLCSAQQTSESPPPTSKQSNEARNNSGSPEIDVSPGCYSSTTTSASNGAIAPGSLSTLAYVASAQKTLDTNCSEGFPLMTVSNHLPGQSPLSSSTHGLSPIQPPTSCLSPEDHSLEIDCRVPSSPATGYSVVTSVGIGAHLPTVKEEKDQQDYHHSYIEVKPHLVEGKKDSFKDKPYKCDYPGCGRSFSFPAHLRSHVQQIHISYRPCKCDFPGCGKRFYTPQHLNVHRRIHTGERPFVCPYSDCSKAFTTAGNLKNHIRTHTGERPYACKFDGCSKRFAEMSSLKKHELTHTGEKPYKCRVCGKAFSQAGSRNTHERKHSRTGEEGEGKLTRRYRIKRVSQDDDM</sequence>
<evidence type="ECO:0000313" key="8">
    <source>
        <dbReference type="EnsemblMetazoa" id="Aqu2.1.32549_001"/>
    </source>
</evidence>
<evidence type="ECO:0000256" key="5">
    <source>
        <dbReference type="PROSITE-ProRule" id="PRU00042"/>
    </source>
</evidence>
<dbReference type="FunFam" id="3.30.160.60:FF:000176">
    <property type="entry name" value="zinc finger protein 70"/>
    <property type="match status" value="1"/>
</dbReference>
<evidence type="ECO:0000313" key="9">
    <source>
        <dbReference type="Proteomes" id="UP000007879"/>
    </source>
</evidence>
<proteinExistence type="predicted"/>
<dbReference type="GO" id="GO:0000785">
    <property type="term" value="C:chromatin"/>
    <property type="evidence" value="ECO:0007669"/>
    <property type="project" value="TreeGrafter"/>
</dbReference>
<dbReference type="OrthoDB" id="6077919at2759"/>
<feature type="domain" description="C2H2-type" evidence="7">
    <location>
        <begin position="493"/>
        <end position="522"/>
    </location>
</feature>
<dbReference type="GO" id="GO:0000978">
    <property type="term" value="F:RNA polymerase II cis-regulatory region sequence-specific DNA binding"/>
    <property type="evidence" value="ECO:0007669"/>
    <property type="project" value="TreeGrafter"/>
</dbReference>
<dbReference type="InParanoid" id="A0A1X7UYF6"/>
<protein>
    <recommendedName>
        <fullName evidence="7">C2H2-type domain-containing protein</fullName>
    </recommendedName>
</protein>
<organism evidence="8">
    <name type="scientific">Amphimedon queenslandica</name>
    <name type="common">Sponge</name>
    <dbReference type="NCBI Taxonomy" id="400682"/>
    <lineage>
        <taxon>Eukaryota</taxon>
        <taxon>Metazoa</taxon>
        <taxon>Porifera</taxon>
        <taxon>Demospongiae</taxon>
        <taxon>Heteroscleromorpha</taxon>
        <taxon>Haplosclerida</taxon>
        <taxon>Niphatidae</taxon>
        <taxon>Amphimedon</taxon>
    </lineage>
</organism>
<keyword evidence="1" id="KW-0479">Metal-binding</keyword>
<feature type="region of interest" description="Disordered" evidence="6">
    <location>
        <begin position="288"/>
        <end position="323"/>
    </location>
</feature>
<keyword evidence="4" id="KW-0862">Zinc</keyword>
<evidence type="ECO:0000256" key="3">
    <source>
        <dbReference type="ARBA" id="ARBA00022771"/>
    </source>
</evidence>
<feature type="domain" description="C2H2-type" evidence="7">
    <location>
        <begin position="553"/>
        <end position="582"/>
    </location>
</feature>
<dbReference type="EnsemblMetazoa" id="Aqu2.1.32549_001">
    <property type="protein sequence ID" value="Aqu2.1.32549_001"/>
    <property type="gene ID" value="Aqu2.1.32549"/>
</dbReference>
<keyword evidence="3 5" id="KW-0863">Zinc-finger</keyword>
<dbReference type="FunFam" id="3.30.160.60:FF:000125">
    <property type="entry name" value="Putative zinc finger protein 143"/>
    <property type="match status" value="4"/>
</dbReference>
<dbReference type="PANTHER" id="PTHR14003:SF19">
    <property type="entry name" value="YY2 TRANSCRIPTION FACTOR"/>
    <property type="match status" value="1"/>
</dbReference>
<evidence type="ECO:0000256" key="4">
    <source>
        <dbReference type="ARBA" id="ARBA00022833"/>
    </source>
</evidence>
<dbReference type="EnsemblMetazoa" id="XM_003386397.3">
    <property type="protein sequence ID" value="XP_003386445.2"/>
    <property type="gene ID" value="LOC100639152"/>
</dbReference>
<gene>
    <name evidence="8" type="primary">100639152</name>
</gene>
<dbReference type="PROSITE" id="PS50157">
    <property type="entry name" value="ZINC_FINGER_C2H2_2"/>
    <property type="match status" value="5"/>
</dbReference>
<feature type="domain" description="C2H2-type" evidence="7">
    <location>
        <begin position="462"/>
        <end position="492"/>
    </location>
</feature>
<dbReference type="STRING" id="400682.A0A1X7UYF6"/>
<accession>A0A1X7UYF6</accession>
<feature type="domain" description="C2H2-type" evidence="7">
    <location>
        <begin position="523"/>
        <end position="552"/>
    </location>
</feature>
<dbReference type="eggNOG" id="KOG1721">
    <property type="taxonomic scope" value="Eukaryota"/>
</dbReference>
<dbReference type="SUPFAM" id="SSF57667">
    <property type="entry name" value="beta-beta-alpha zinc fingers"/>
    <property type="match status" value="3"/>
</dbReference>
<dbReference type="PROSITE" id="PS00028">
    <property type="entry name" value="ZINC_FINGER_C2H2_1"/>
    <property type="match status" value="5"/>
</dbReference>
<dbReference type="InterPro" id="IPR013087">
    <property type="entry name" value="Znf_C2H2_type"/>
</dbReference>
<dbReference type="GO" id="GO:0005667">
    <property type="term" value="C:transcription regulator complex"/>
    <property type="evidence" value="ECO:0007669"/>
    <property type="project" value="TreeGrafter"/>
</dbReference>
<evidence type="ECO:0000256" key="2">
    <source>
        <dbReference type="ARBA" id="ARBA00022737"/>
    </source>
</evidence>
<evidence type="ECO:0000256" key="6">
    <source>
        <dbReference type="SAM" id="MobiDB-lite"/>
    </source>
</evidence>
<dbReference type="GO" id="GO:0000981">
    <property type="term" value="F:DNA-binding transcription factor activity, RNA polymerase II-specific"/>
    <property type="evidence" value="ECO:0007669"/>
    <property type="project" value="TreeGrafter"/>
</dbReference>
<dbReference type="SMART" id="SM00355">
    <property type="entry name" value="ZnF_C2H2"/>
    <property type="match status" value="5"/>
</dbReference>
<dbReference type="InterPro" id="IPR036236">
    <property type="entry name" value="Znf_C2H2_sf"/>
</dbReference>
<dbReference type="Pfam" id="PF00096">
    <property type="entry name" value="zf-C2H2"/>
    <property type="match status" value="4"/>
</dbReference>
<feature type="domain" description="C2H2-type" evidence="7">
    <location>
        <begin position="583"/>
        <end position="610"/>
    </location>
</feature>
<dbReference type="AlphaFoldDB" id="A0A1X7UYF6"/>
<keyword evidence="9" id="KW-1185">Reference proteome</keyword>
<evidence type="ECO:0000256" key="1">
    <source>
        <dbReference type="ARBA" id="ARBA00022723"/>
    </source>
</evidence>
<keyword evidence="2" id="KW-0677">Repeat</keyword>
<feature type="region of interest" description="Disordered" evidence="6">
    <location>
        <begin position="596"/>
        <end position="631"/>
    </location>
</feature>
<dbReference type="GO" id="GO:0008270">
    <property type="term" value="F:zinc ion binding"/>
    <property type="evidence" value="ECO:0007669"/>
    <property type="project" value="UniProtKB-KW"/>
</dbReference>
<reference evidence="8" key="2">
    <citation type="submission" date="2017-05" db="UniProtKB">
        <authorList>
            <consortium name="EnsemblMetazoa"/>
        </authorList>
    </citation>
    <scope>IDENTIFICATION</scope>
</reference>
<dbReference type="GO" id="GO:0031519">
    <property type="term" value="C:PcG protein complex"/>
    <property type="evidence" value="ECO:0007669"/>
    <property type="project" value="TreeGrafter"/>
</dbReference>
<name>A0A1X7UYF6_AMPQE</name>
<evidence type="ECO:0000259" key="7">
    <source>
        <dbReference type="PROSITE" id="PS50157"/>
    </source>
</evidence>
<reference evidence="9" key="1">
    <citation type="journal article" date="2010" name="Nature">
        <title>The Amphimedon queenslandica genome and the evolution of animal complexity.</title>
        <authorList>
            <person name="Srivastava M."/>
            <person name="Simakov O."/>
            <person name="Chapman J."/>
            <person name="Fahey B."/>
            <person name="Gauthier M.E."/>
            <person name="Mitros T."/>
            <person name="Richards G.S."/>
            <person name="Conaco C."/>
            <person name="Dacre M."/>
            <person name="Hellsten U."/>
            <person name="Larroux C."/>
            <person name="Putnam N.H."/>
            <person name="Stanke M."/>
            <person name="Adamska M."/>
            <person name="Darling A."/>
            <person name="Degnan S.M."/>
            <person name="Oakley T.H."/>
            <person name="Plachetzki D.C."/>
            <person name="Zhai Y."/>
            <person name="Adamski M."/>
            <person name="Calcino A."/>
            <person name="Cummins S.F."/>
            <person name="Goodstein D.M."/>
            <person name="Harris C."/>
            <person name="Jackson D.J."/>
            <person name="Leys S.P."/>
            <person name="Shu S."/>
            <person name="Woodcroft B.J."/>
            <person name="Vervoort M."/>
            <person name="Kosik K.S."/>
            <person name="Manning G."/>
            <person name="Degnan B.M."/>
            <person name="Rokhsar D.S."/>
        </authorList>
    </citation>
    <scope>NUCLEOTIDE SEQUENCE [LARGE SCALE GENOMIC DNA]</scope>
</reference>
<dbReference type="Proteomes" id="UP000007879">
    <property type="component" value="Unassembled WGS sequence"/>
</dbReference>
<dbReference type="Gene3D" id="3.30.160.60">
    <property type="entry name" value="Classic Zinc Finger"/>
    <property type="match status" value="5"/>
</dbReference>
<feature type="compositionally biased region" description="Polar residues" evidence="6">
    <location>
        <begin position="301"/>
        <end position="313"/>
    </location>
</feature>